<evidence type="ECO:0000259" key="15">
    <source>
        <dbReference type="Pfam" id="PF02782"/>
    </source>
</evidence>
<organism evidence="16 17">
    <name type="scientific">Weissella minor</name>
    <dbReference type="NCBI Taxonomy" id="1620"/>
    <lineage>
        <taxon>Bacteria</taxon>
        <taxon>Bacillati</taxon>
        <taxon>Bacillota</taxon>
        <taxon>Bacilli</taxon>
        <taxon>Lactobacillales</taxon>
        <taxon>Lactobacillaceae</taxon>
        <taxon>Weissella</taxon>
    </lineage>
</organism>
<evidence type="ECO:0000256" key="13">
    <source>
        <dbReference type="RuleBase" id="RU003733"/>
    </source>
</evidence>
<keyword evidence="8" id="KW-0067">ATP-binding</keyword>
<dbReference type="InterPro" id="IPR000577">
    <property type="entry name" value="Carb_kinase_FGGY"/>
</dbReference>
<evidence type="ECO:0000256" key="6">
    <source>
        <dbReference type="ARBA" id="ARBA00022777"/>
    </source>
</evidence>
<dbReference type="PROSITE" id="PS00933">
    <property type="entry name" value="FGGY_KINASES_1"/>
    <property type="match status" value="1"/>
</dbReference>
<dbReference type="PANTHER" id="PTHR10196">
    <property type="entry name" value="SUGAR KINASE"/>
    <property type="match status" value="1"/>
</dbReference>
<evidence type="ECO:0000256" key="8">
    <source>
        <dbReference type="ARBA" id="ARBA00022840"/>
    </source>
</evidence>
<dbReference type="AlphaFoldDB" id="A0A0R2JT91"/>
<dbReference type="PIRSF" id="PIRSF000538">
    <property type="entry name" value="GlpK"/>
    <property type="match status" value="1"/>
</dbReference>
<accession>A0A0R2JT91</accession>
<dbReference type="InterPro" id="IPR018485">
    <property type="entry name" value="FGGY_C"/>
</dbReference>
<dbReference type="FunFam" id="3.30.420.40:FF:000008">
    <property type="entry name" value="Glycerol kinase"/>
    <property type="match status" value="1"/>
</dbReference>
<dbReference type="InterPro" id="IPR018484">
    <property type="entry name" value="FGGY_N"/>
</dbReference>
<dbReference type="RefSeq" id="WP_057786881.1">
    <property type="nucleotide sequence ID" value="NZ_JQCD01000021.1"/>
</dbReference>
<dbReference type="NCBIfam" id="NF000756">
    <property type="entry name" value="PRK00047.1"/>
    <property type="match status" value="1"/>
</dbReference>
<dbReference type="InterPro" id="IPR043129">
    <property type="entry name" value="ATPase_NBD"/>
</dbReference>
<keyword evidence="5" id="KW-0547">Nucleotide-binding</keyword>
<dbReference type="SUPFAM" id="SSF53067">
    <property type="entry name" value="Actin-like ATPase domain"/>
    <property type="match status" value="2"/>
</dbReference>
<dbReference type="OrthoDB" id="9805576at2"/>
<dbReference type="Proteomes" id="UP000051673">
    <property type="component" value="Unassembled WGS sequence"/>
</dbReference>
<dbReference type="STRING" id="1620.IV67_GL001698"/>
<dbReference type="GO" id="GO:0005524">
    <property type="term" value="F:ATP binding"/>
    <property type="evidence" value="ECO:0007669"/>
    <property type="project" value="UniProtKB-KW"/>
</dbReference>
<comment type="subunit">
    <text evidence="12">Homotetramer and homodimer (in equilibrium).</text>
</comment>
<keyword evidence="6 13" id="KW-0418">Kinase</keyword>
<keyword evidence="4 13" id="KW-0808">Transferase</keyword>
<evidence type="ECO:0000313" key="17">
    <source>
        <dbReference type="Proteomes" id="UP000051673"/>
    </source>
</evidence>
<dbReference type="Pfam" id="PF02782">
    <property type="entry name" value="FGGY_C"/>
    <property type="match status" value="1"/>
</dbReference>
<dbReference type="GO" id="GO:0006072">
    <property type="term" value="P:glycerol-3-phosphate metabolic process"/>
    <property type="evidence" value="ECO:0007669"/>
    <property type="project" value="InterPro"/>
</dbReference>
<dbReference type="GO" id="GO:0019563">
    <property type="term" value="P:glycerol catabolic process"/>
    <property type="evidence" value="ECO:0007669"/>
    <property type="project" value="TreeGrafter"/>
</dbReference>
<evidence type="ECO:0000313" key="16">
    <source>
        <dbReference type="EMBL" id="KRN77341.1"/>
    </source>
</evidence>
<sequence length="502" mass="55068">MPIKKNNYILALDQGTTGTRAVVFNHNTRRVITSATTLTPITPHQGWQEQNPTDIWESVQSVIGDALINAGISANEIEAIGIASQHETTIVWNRETGQPIYNAISWASLQSQKIAKKYELAGYADIIHEKTGLPINPYFSATKIRWILDNVPHAAELAQAGKLAFGTVDSWLVWQLTNGEQHVTDSSNASRTMLYNIHTQKWDQELLDIFDIPASMLPEVHSSSEVIAKTSPMHFFGNAVPIASLIGDQNAALIGQLAIHNGDIKATYGAGTFLLMNTGDEPISSKHNLTTTIAYQIGDQTTYALDGAVFSAGTALQWLHNNLQLIENQVDSWHAADASTNHDEIYMVPAFNGLGAPYWNPQARGSVLGLTRSTTKNDFIKATLQSIAYQTTDILNIMHQEAHVKPTSLHADGSVSRNPYLMQFQANIGNLPIQRAMDEDTTAMGTAFLAGLATGYWQSFDELEGQILNGRQFEPSIDDDTRKSLLKGWHAAVAATEIFAED</sequence>
<dbReference type="Gene3D" id="3.30.420.40">
    <property type="match status" value="2"/>
</dbReference>
<comment type="function">
    <text evidence="11">Key enzyme in the regulation of glycerol uptake and metabolism. Catalyzes the phosphorylation of glycerol to yield sn-glycerol 3-phosphate.</text>
</comment>
<keyword evidence="7" id="KW-0319">Glycerol metabolism</keyword>
<dbReference type="InterPro" id="IPR018483">
    <property type="entry name" value="Carb_kinase_FGGY_CS"/>
</dbReference>
<dbReference type="GO" id="GO:0004370">
    <property type="term" value="F:glycerol kinase activity"/>
    <property type="evidence" value="ECO:0007669"/>
    <property type="project" value="UniProtKB-EC"/>
</dbReference>
<dbReference type="PANTHER" id="PTHR10196:SF69">
    <property type="entry name" value="GLYCEROL KINASE"/>
    <property type="match status" value="1"/>
</dbReference>
<evidence type="ECO:0000256" key="10">
    <source>
        <dbReference type="ARBA" id="ARBA00052101"/>
    </source>
</evidence>
<evidence type="ECO:0000256" key="3">
    <source>
        <dbReference type="ARBA" id="ARBA00012099"/>
    </source>
</evidence>
<evidence type="ECO:0000256" key="11">
    <source>
        <dbReference type="ARBA" id="ARBA00054633"/>
    </source>
</evidence>
<evidence type="ECO:0000256" key="5">
    <source>
        <dbReference type="ARBA" id="ARBA00022741"/>
    </source>
</evidence>
<gene>
    <name evidence="16" type="ORF">IV67_GL001698</name>
</gene>
<dbReference type="Pfam" id="PF00370">
    <property type="entry name" value="FGGY_N"/>
    <property type="match status" value="1"/>
</dbReference>
<proteinExistence type="inferred from homology"/>
<dbReference type="InterPro" id="IPR005999">
    <property type="entry name" value="Glycerol_kin"/>
</dbReference>
<evidence type="ECO:0000256" key="1">
    <source>
        <dbReference type="ARBA" id="ARBA00005190"/>
    </source>
</evidence>
<evidence type="ECO:0000256" key="2">
    <source>
        <dbReference type="ARBA" id="ARBA00009156"/>
    </source>
</evidence>
<comment type="catalytic activity">
    <reaction evidence="10">
        <text>glycerol + ATP = sn-glycerol 3-phosphate + ADP + H(+)</text>
        <dbReference type="Rhea" id="RHEA:21644"/>
        <dbReference type="ChEBI" id="CHEBI:15378"/>
        <dbReference type="ChEBI" id="CHEBI:17754"/>
        <dbReference type="ChEBI" id="CHEBI:30616"/>
        <dbReference type="ChEBI" id="CHEBI:57597"/>
        <dbReference type="ChEBI" id="CHEBI:456216"/>
        <dbReference type="EC" id="2.7.1.30"/>
    </reaction>
</comment>
<dbReference type="NCBIfam" id="TIGR01311">
    <property type="entry name" value="glycerol_kin"/>
    <property type="match status" value="1"/>
</dbReference>
<name>A0A0R2JT91_9LACO</name>
<dbReference type="FunFam" id="3.30.420.40:FF:000007">
    <property type="entry name" value="Glycerol kinase"/>
    <property type="match status" value="1"/>
</dbReference>
<comment type="caution">
    <text evidence="16">The sequence shown here is derived from an EMBL/GenBank/DDBJ whole genome shotgun (WGS) entry which is preliminary data.</text>
</comment>
<keyword evidence="17" id="KW-1185">Reference proteome</keyword>
<comment type="pathway">
    <text evidence="1">Polyol metabolism; glycerol degradation via glycerol kinase pathway; sn-glycerol 3-phosphate from glycerol: step 1/1.</text>
</comment>
<evidence type="ECO:0000256" key="7">
    <source>
        <dbReference type="ARBA" id="ARBA00022798"/>
    </source>
</evidence>
<dbReference type="PATRIC" id="fig|1620.3.peg.1735"/>
<comment type="similarity">
    <text evidence="2 13">Belongs to the FGGY kinase family.</text>
</comment>
<dbReference type="GO" id="GO:0005829">
    <property type="term" value="C:cytosol"/>
    <property type="evidence" value="ECO:0007669"/>
    <property type="project" value="TreeGrafter"/>
</dbReference>
<evidence type="ECO:0000256" key="9">
    <source>
        <dbReference type="ARBA" id="ARBA00043149"/>
    </source>
</evidence>
<evidence type="ECO:0000256" key="12">
    <source>
        <dbReference type="ARBA" id="ARBA00063665"/>
    </source>
</evidence>
<dbReference type="CDD" id="cd07786">
    <property type="entry name" value="FGGY_EcGK_like"/>
    <property type="match status" value="1"/>
</dbReference>
<feature type="domain" description="Carbohydrate kinase FGGY C-terminal" evidence="15">
    <location>
        <begin position="266"/>
        <end position="453"/>
    </location>
</feature>
<reference evidence="16 17" key="1">
    <citation type="journal article" date="2015" name="Genome Announc.">
        <title>Expanding the biotechnology potential of lactobacilli through comparative genomics of 213 strains and associated genera.</title>
        <authorList>
            <person name="Sun Z."/>
            <person name="Harris H.M."/>
            <person name="McCann A."/>
            <person name="Guo C."/>
            <person name="Argimon S."/>
            <person name="Zhang W."/>
            <person name="Yang X."/>
            <person name="Jeffery I.B."/>
            <person name="Cooney J.C."/>
            <person name="Kagawa T.F."/>
            <person name="Liu W."/>
            <person name="Song Y."/>
            <person name="Salvetti E."/>
            <person name="Wrobel A."/>
            <person name="Rasinkangas P."/>
            <person name="Parkhill J."/>
            <person name="Rea M.C."/>
            <person name="O'Sullivan O."/>
            <person name="Ritari J."/>
            <person name="Douillard F.P."/>
            <person name="Paul Ross R."/>
            <person name="Yang R."/>
            <person name="Briner A.E."/>
            <person name="Felis G.E."/>
            <person name="de Vos W.M."/>
            <person name="Barrangou R."/>
            <person name="Klaenhammer T.R."/>
            <person name="Caufield P.W."/>
            <person name="Cui Y."/>
            <person name="Zhang H."/>
            <person name="O'Toole P.W."/>
        </authorList>
    </citation>
    <scope>NUCLEOTIDE SEQUENCE [LARGE SCALE GENOMIC DNA]</scope>
    <source>
        <strain evidence="16 17">DSM 20014</strain>
    </source>
</reference>
<evidence type="ECO:0000256" key="4">
    <source>
        <dbReference type="ARBA" id="ARBA00022679"/>
    </source>
</evidence>
<dbReference type="EMBL" id="JQCD01000021">
    <property type="protein sequence ID" value="KRN77341.1"/>
    <property type="molecule type" value="Genomic_DNA"/>
</dbReference>
<dbReference type="PROSITE" id="PS00445">
    <property type="entry name" value="FGGY_KINASES_2"/>
    <property type="match status" value="1"/>
</dbReference>
<evidence type="ECO:0000259" key="14">
    <source>
        <dbReference type="Pfam" id="PF00370"/>
    </source>
</evidence>
<protein>
    <recommendedName>
        <fullName evidence="3">glycerol kinase</fullName>
        <ecNumber evidence="3">2.7.1.30</ecNumber>
    </recommendedName>
    <alternativeName>
        <fullName evidence="9">ATP:glycerol 3-phosphotransferase</fullName>
    </alternativeName>
</protein>
<feature type="domain" description="Carbohydrate kinase FGGY N-terminal" evidence="14">
    <location>
        <begin position="8"/>
        <end position="255"/>
    </location>
</feature>
<dbReference type="EC" id="2.7.1.30" evidence="3"/>